<keyword evidence="2" id="KW-1133">Transmembrane helix</keyword>
<dbReference type="Pfam" id="PF03596">
    <property type="entry name" value="Cad"/>
    <property type="match status" value="1"/>
</dbReference>
<evidence type="ECO:0000256" key="2">
    <source>
        <dbReference type="SAM" id="Phobius"/>
    </source>
</evidence>
<feature type="transmembrane region" description="Helical" evidence="2">
    <location>
        <begin position="234"/>
        <end position="253"/>
    </location>
</feature>
<dbReference type="EMBL" id="KV878346">
    <property type="protein sequence ID" value="OJJ45031.1"/>
    <property type="molecule type" value="Genomic_DNA"/>
</dbReference>
<evidence type="ECO:0008006" key="5">
    <source>
        <dbReference type="Google" id="ProtNLM"/>
    </source>
</evidence>
<feature type="transmembrane region" description="Helical" evidence="2">
    <location>
        <begin position="75"/>
        <end position="93"/>
    </location>
</feature>
<dbReference type="RefSeq" id="XP_022579541.1">
    <property type="nucleotide sequence ID" value="XM_022724997.1"/>
</dbReference>
<dbReference type="InterPro" id="IPR004676">
    <property type="entry name" value="Cd-R_transporter"/>
</dbReference>
<feature type="transmembrane region" description="Helical" evidence="2">
    <location>
        <begin position="159"/>
        <end position="181"/>
    </location>
</feature>
<feature type="transmembrane region" description="Helical" evidence="2">
    <location>
        <begin position="193"/>
        <end position="211"/>
    </location>
</feature>
<feature type="region of interest" description="Disordered" evidence="1">
    <location>
        <begin position="99"/>
        <end position="118"/>
    </location>
</feature>
<sequence>MQFGKSIGTACSSFAITNIDDLFVLTTFFAEAATSPTLTPVKITVGQYVGFTVIVIISMIGFGASLVLPSEPIGFLGLLPILLGVWKLIDLLLPTGEGEENAGQLPDGQDGQDGGEKQQSHFLSSLKSILKVSMITVMNGGDNIGTYIPLFAQAKGPEIAIYVVTYYILLGLWCLAAFLIMKQRHVLRLAQRYADRVVPFLYMGLGMYIIIKSSCYPWSIKRIDVSSSSHPGKAIMAVVTTVLLLICIAAMLWRAKVKRGRLCPNGAEIEHSSDS</sequence>
<keyword evidence="2" id="KW-0812">Transmembrane</keyword>
<dbReference type="GeneID" id="34611462"/>
<evidence type="ECO:0000256" key="1">
    <source>
        <dbReference type="SAM" id="MobiDB-lite"/>
    </source>
</evidence>
<name>A0A1L9SCY9_9EURO</name>
<dbReference type="VEuPathDB" id="FungiDB:ASPZODRAFT_144343"/>
<dbReference type="OrthoDB" id="3791566at2759"/>
<keyword evidence="2" id="KW-0472">Membrane</keyword>
<proteinExistence type="predicted"/>
<keyword evidence="4" id="KW-1185">Reference proteome</keyword>
<evidence type="ECO:0000313" key="4">
    <source>
        <dbReference type="Proteomes" id="UP000184188"/>
    </source>
</evidence>
<accession>A0A1L9SCY9</accession>
<dbReference type="Proteomes" id="UP000184188">
    <property type="component" value="Unassembled WGS sequence"/>
</dbReference>
<organism evidence="3 4">
    <name type="scientific">Penicilliopsis zonata CBS 506.65</name>
    <dbReference type="NCBI Taxonomy" id="1073090"/>
    <lineage>
        <taxon>Eukaryota</taxon>
        <taxon>Fungi</taxon>
        <taxon>Dikarya</taxon>
        <taxon>Ascomycota</taxon>
        <taxon>Pezizomycotina</taxon>
        <taxon>Eurotiomycetes</taxon>
        <taxon>Eurotiomycetidae</taxon>
        <taxon>Eurotiales</taxon>
        <taxon>Aspergillaceae</taxon>
        <taxon>Penicilliopsis</taxon>
    </lineage>
</organism>
<reference evidence="4" key="1">
    <citation type="journal article" date="2017" name="Genome Biol.">
        <title>Comparative genomics reveals high biological diversity and specific adaptations in the industrially and medically important fungal genus Aspergillus.</title>
        <authorList>
            <person name="de Vries R.P."/>
            <person name="Riley R."/>
            <person name="Wiebenga A."/>
            <person name="Aguilar-Osorio G."/>
            <person name="Amillis S."/>
            <person name="Uchima C.A."/>
            <person name="Anderluh G."/>
            <person name="Asadollahi M."/>
            <person name="Askin M."/>
            <person name="Barry K."/>
            <person name="Battaglia E."/>
            <person name="Bayram O."/>
            <person name="Benocci T."/>
            <person name="Braus-Stromeyer S.A."/>
            <person name="Caldana C."/>
            <person name="Canovas D."/>
            <person name="Cerqueira G.C."/>
            <person name="Chen F."/>
            <person name="Chen W."/>
            <person name="Choi C."/>
            <person name="Clum A."/>
            <person name="Dos Santos R.A."/>
            <person name="Damasio A.R."/>
            <person name="Diallinas G."/>
            <person name="Emri T."/>
            <person name="Fekete E."/>
            <person name="Flipphi M."/>
            <person name="Freyberg S."/>
            <person name="Gallo A."/>
            <person name="Gournas C."/>
            <person name="Habgood R."/>
            <person name="Hainaut M."/>
            <person name="Harispe M.L."/>
            <person name="Henrissat B."/>
            <person name="Hilden K.S."/>
            <person name="Hope R."/>
            <person name="Hossain A."/>
            <person name="Karabika E."/>
            <person name="Karaffa L."/>
            <person name="Karanyi Z."/>
            <person name="Krasevec N."/>
            <person name="Kuo A."/>
            <person name="Kusch H."/>
            <person name="LaButti K."/>
            <person name="Lagendijk E.L."/>
            <person name="Lapidus A."/>
            <person name="Levasseur A."/>
            <person name="Lindquist E."/>
            <person name="Lipzen A."/>
            <person name="Logrieco A.F."/>
            <person name="MacCabe A."/>
            <person name="Maekelae M.R."/>
            <person name="Malavazi I."/>
            <person name="Melin P."/>
            <person name="Meyer V."/>
            <person name="Mielnichuk N."/>
            <person name="Miskei M."/>
            <person name="Molnar A.P."/>
            <person name="Mule G."/>
            <person name="Ngan C.Y."/>
            <person name="Orejas M."/>
            <person name="Orosz E."/>
            <person name="Ouedraogo J.P."/>
            <person name="Overkamp K.M."/>
            <person name="Park H.-S."/>
            <person name="Perrone G."/>
            <person name="Piumi F."/>
            <person name="Punt P.J."/>
            <person name="Ram A.F."/>
            <person name="Ramon A."/>
            <person name="Rauscher S."/>
            <person name="Record E."/>
            <person name="Riano-Pachon D.M."/>
            <person name="Robert V."/>
            <person name="Roehrig J."/>
            <person name="Ruller R."/>
            <person name="Salamov A."/>
            <person name="Salih N.S."/>
            <person name="Samson R.A."/>
            <person name="Sandor E."/>
            <person name="Sanguinetti M."/>
            <person name="Schuetze T."/>
            <person name="Sepcic K."/>
            <person name="Shelest E."/>
            <person name="Sherlock G."/>
            <person name="Sophianopoulou V."/>
            <person name="Squina F.M."/>
            <person name="Sun H."/>
            <person name="Susca A."/>
            <person name="Todd R.B."/>
            <person name="Tsang A."/>
            <person name="Unkles S.E."/>
            <person name="van de Wiele N."/>
            <person name="van Rossen-Uffink D."/>
            <person name="Oliveira J.V."/>
            <person name="Vesth T.C."/>
            <person name="Visser J."/>
            <person name="Yu J.-H."/>
            <person name="Zhou M."/>
            <person name="Andersen M.R."/>
            <person name="Archer D.B."/>
            <person name="Baker S.E."/>
            <person name="Benoit I."/>
            <person name="Brakhage A.A."/>
            <person name="Braus G.H."/>
            <person name="Fischer R."/>
            <person name="Frisvad J.C."/>
            <person name="Goldman G.H."/>
            <person name="Houbraken J."/>
            <person name="Oakley B."/>
            <person name="Pocsi I."/>
            <person name="Scazzocchio C."/>
            <person name="Seiboth B."/>
            <person name="vanKuyk P.A."/>
            <person name="Wortman J."/>
            <person name="Dyer P.S."/>
            <person name="Grigoriev I.V."/>
        </authorList>
    </citation>
    <scope>NUCLEOTIDE SEQUENCE [LARGE SCALE GENOMIC DNA]</scope>
    <source>
        <strain evidence="4">CBS 506.65</strain>
    </source>
</reference>
<evidence type="ECO:0000313" key="3">
    <source>
        <dbReference type="EMBL" id="OJJ45031.1"/>
    </source>
</evidence>
<dbReference type="AlphaFoldDB" id="A0A1L9SCY9"/>
<protein>
    <recommendedName>
        <fullName evidence="5">Cadmium resistance transporter</fullName>
    </recommendedName>
</protein>
<feature type="transmembrane region" description="Helical" evidence="2">
    <location>
        <begin position="48"/>
        <end position="68"/>
    </location>
</feature>
<gene>
    <name evidence="3" type="ORF">ASPZODRAFT_144343</name>
</gene>